<dbReference type="ChiTaRS" id="MAPKBP1">
    <property type="organism name" value="human"/>
</dbReference>
<dbReference type="AlphaFoldDB" id="L8E7J2"/>
<dbReference type="EMBL" id="HF583602">
    <property type="protein sequence ID" value="CCQ43099.1"/>
    <property type="molecule type" value="Genomic_DNA"/>
</dbReference>
<name>L8E7J2_HUMAN</name>
<reference evidence="1" key="1">
    <citation type="journal article" date="2013" name="PLoS ONE">
        <title>Direct detection of alternative open reading frames translation products in human significantly expands the proteome.</title>
        <authorList>
            <person name="Vanderperre B."/>
            <person name="Lucier J.-F."/>
            <person name="Motard J."/>
            <person name="Tremblay G."/>
            <person name="Vanderperre S."/>
            <person name="Wisztorski M."/>
            <person name="Salzet M."/>
            <person name="Boisvert F.-M."/>
            <person name="Roucou X."/>
        </authorList>
    </citation>
    <scope>NUCLEOTIDE SEQUENCE</scope>
</reference>
<dbReference type="OrthoDB" id="6154712at2759"/>
<accession>L8E7J2</accession>
<protein>
    <submittedName>
        <fullName evidence="1">Alternative protein MAPKBP1</fullName>
    </submittedName>
</protein>
<evidence type="ECO:0000313" key="1">
    <source>
        <dbReference type="EMBL" id="CCQ43099.1"/>
    </source>
</evidence>
<organism evidence="1">
    <name type="scientific">Homo sapiens</name>
    <name type="common">Human</name>
    <dbReference type="NCBI Taxonomy" id="9606"/>
    <lineage>
        <taxon>Eukaryota</taxon>
        <taxon>Metazoa</taxon>
        <taxon>Chordata</taxon>
        <taxon>Craniata</taxon>
        <taxon>Vertebrata</taxon>
        <taxon>Euteleostomi</taxon>
        <taxon>Mammalia</taxon>
        <taxon>Eutheria</taxon>
        <taxon>Euarchontoglires</taxon>
        <taxon>Primates</taxon>
        <taxon>Haplorrhini</taxon>
        <taxon>Catarrhini</taxon>
        <taxon>Hominidae</taxon>
        <taxon>Homo</taxon>
    </lineage>
</organism>
<proteinExistence type="predicted"/>
<gene>
    <name evidence="1" type="primary">MAPKBP1</name>
</gene>
<sequence>MECSSHGHTTWCGRRPSMTWMWSPAGSTRLSAARTEIFGYLTSAVESRRSCLKGHRVRTAHSLRCRQTPQGSTLPPAVLTRISPFLTSPQASAWPPCLATQRLSLA</sequence>